<sequence>MFTNFWSRATFQALAHGTLQGSMTAVNGGSFWNGFAAGALSSIASSLYNGGTSVDANGVAIKDTGLNSLGDNFGDIGTIAFGTLSGGAGAALTGGNFYLIDNCFQRYSMNLRFTKLH</sequence>
<name>G2Z2N6_FLABF</name>
<accession>G2Z2N6</accession>
<reference evidence="1 2" key="1">
    <citation type="journal article" date="2011" name="Appl. Environ. Microbiol.">
        <title>Complete genome sequence of the fish pathogen Flavobacterium branchiophilum.</title>
        <authorList>
            <consortium name="1:IP"/>
            <consortium name="Microbial Evolutionary Genomics,F-75015 Paris"/>
            <consortium name="France 2:CNRS"/>
            <consortium name="URA2171"/>
            <consortium name="F-75015 Paris,France 3:Unite de Virologie et Immunologie Mol."/>
            <consortium name="INRA,78352 Jouy en Josas Cedex"/>
            <consortium name="France. 4:Unite de Mathemathique"/>
            <consortium name="Informatique et Genome,INRA"/>
            <consortium name="78352 Jouy en Josas Cedex"/>
            <consortium name="France. 5:CEA/Genoscope"/>
            <consortium name="Evry"/>
            <consortium name="France"/>
            <person name="Touchon M."/>
            <person name="Barbier P."/>
            <person name="Bernardet J.F."/>
            <person name="Loux V."/>
            <person name="Vacherie B."/>
            <person name="Barbe V."/>
            <person name="Rocha E.P."/>
            <person name="Duchaud E."/>
        </authorList>
    </citation>
    <scope>NUCLEOTIDE SEQUENCE [LARGE SCALE GENOMIC DNA]</scope>
    <source>
        <strain evidence="1 2">FL-15</strain>
    </source>
</reference>
<evidence type="ECO:0000313" key="1">
    <source>
        <dbReference type="EMBL" id="CCB70209.1"/>
    </source>
</evidence>
<dbReference type="Proteomes" id="UP000009186">
    <property type="component" value="Chromosome"/>
</dbReference>
<dbReference type="STRING" id="1034807.FBFL15_2187"/>
<dbReference type="RefSeq" id="WP_014084671.1">
    <property type="nucleotide sequence ID" value="NC_016001.1"/>
</dbReference>
<dbReference type="HOGENOM" id="CLU_2081329_0_0_10"/>
<keyword evidence="2" id="KW-1185">Reference proteome</keyword>
<protein>
    <submittedName>
        <fullName evidence="1">Uncharacterized protein</fullName>
    </submittedName>
</protein>
<dbReference type="EMBL" id="FQ859183">
    <property type="protein sequence ID" value="CCB70209.1"/>
    <property type="molecule type" value="Genomic_DNA"/>
</dbReference>
<dbReference type="KEGG" id="fbr:FBFL15_2187"/>
<organism evidence="1 2">
    <name type="scientific">Flavobacterium branchiophilum (strain FL-15)</name>
    <dbReference type="NCBI Taxonomy" id="1034807"/>
    <lineage>
        <taxon>Bacteria</taxon>
        <taxon>Pseudomonadati</taxon>
        <taxon>Bacteroidota</taxon>
        <taxon>Flavobacteriia</taxon>
        <taxon>Flavobacteriales</taxon>
        <taxon>Flavobacteriaceae</taxon>
        <taxon>Flavobacterium</taxon>
    </lineage>
</organism>
<gene>
    <name evidence="1" type="ordered locus">FBFL15_2187</name>
</gene>
<evidence type="ECO:0000313" key="2">
    <source>
        <dbReference type="Proteomes" id="UP000009186"/>
    </source>
</evidence>
<dbReference type="AlphaFoldDB" id="G2Z2N6"/>
<proteinExistence type="predicted"/>